<dbReference type="InterPro" id="IPR058163">
    <property type="entry name" value="LysR-type_TF_proteobact-type"/>
</dbReference>
<evidence type="ECO:0000313" key="8">
    <source>
        <dbReference type="Proteomes" id="UP000190675"/>
    </source>
</evidence>
<dbReference type="GO" id="GO:0006351">
    <property type="term" value="P:DNA-templated transcription"/>
    <property type="evidence" value="ECO:0007669"/>
    <property type="project" value="TreeGrafter"/>
</dbReference>
<dbReference type="GO" id="GO:0003700">
    <property type="term" value="F:DNA-binding transcription factor activity"/>
    <property type="evidence" value="ECO:0007669"/>
    <property type="project" value="InterPro"/>
</dbReference>
<dbReference type="InterPro" id="IPR036388">
    <property type="entry name" value="WH-like_DNA-bd_sf"/>
</dbReference>
<evidence type="ECO:0000256" key="4">
    <source>
        <dbReference type="ARBA" id="ARBA00023125"/>
    </source>
</evidence>
<evidence type="ECO:0000256" key="2">
    <source>
        <dbReference type="ARBA" id="ARBA00009437"/>
    </source>
</evidence>
<dbReference type="EMBL" id="LT670818">
    <property type="protein sequence ID" value="SHG12047.1"/>
    <property type="molecule type" value="Genomic_DNA"/>
</dbReference>
<dbReference type="Proteomes" id="UP000190675">
    <property type="component" value="Chromosome I"/>
</dbReference>
<dbReference type="AlphaFoldDB" id="A0A1M5H7S2"/>
<dbReference type="Pfam" id="PF00126">
    <property type="entry name" value="HTH_1"/>
    <property type="match status" value="1"/>
</dbReference>
<proteinExistence type="inferred from homology"/>
<accession>A0A1M5H7S2</accession>
<gene>
    <name evidence="7" type="ORF">SAMN05444169_0640</name>
</gene>
<reference evidence="7 8" key="1">
    <citation type="submission" date="2016-11" db="EMBL/GenBank/DDBJ databases">
        <authorList>
            <person name="Jaros S."/>
            <person name="Januszkiewicz K."/>
            <person name="Wedrychowicz H."/>
        </authorList>
    </citation>
    <scope>NUCLEOTIDE SEQUENCE [LARGE SCALE GENOMIC DNA]</scope>
    <source>
        <strain evidence="7 8">GAS242</strain>
    </source>
</reference>
<dbReference type="GO" id="GO:0043565">
    <property type="term" value="F:sequence-specific DNA binding"/>
    <property type="evidence" value="ECO:0007669"/>
    <property type="project" value="TreeGrafter"/>
</dbReference>
<evidence type="ECO:0000313" key="7">
    <source>
        <dbReference type="EMBL" id="SHG12047.1"/>
    </source>
</evidence>
<evidence type="ECO:0000256" key="3">
    <source>
        <dbReference type="ARBA" id="ARBA00023015"/>
    </source>
</evidence>
<keyword evidence="3" id="KW-0805">Transcription regulation</keyword>
<evidence type="ECO:0000256" key="1">
    <source>
        <dbReference type="ARBA" id="ARBA00003502"/>
    </source>
</evidence>
<organism evidence="7 8">
    <name type="scientific">Bradyrhizobium erythrophlei</name>
    <dbReference type="NCBI Taxonomy" id="1437360"/>
    <lineage>
        <taxon>Bacteria</taxon>
        <taxon>Pseudomonadati</taxon>
        <taxon>Pseudomonadota</taxon>
        <taxon>Alphaproteobacteria</taxon>
        <taxon>Hyphomicrobiales</taxon>
        <taxon>Nitrobacteraceae</taxon>
        <taxon>Bradyrhizobium</taxon>
    </lineage>
</organism>
<comment type="function">
    <text evidence="1">NodD regulates the expression of the nodABCFE genes which encode other nodulation proteins. NodD is also a negative regulator of its own expression. Binds flavonoids as inducers.</text>
</comment>
<dbReference type="InterPro" id="IPR005119">
    <property type="entry name" value="LysR_subst-bd"/>
</dbReference>
<protein>
    <submittedName>
        <fullName evidence="7">Transcriptional regulator, LysR family</fullName>
    </submittedName>
</protein>
<dbReference type="Gene3D" id="3.40.190.290">
    <property type="match status" value="1"/>
</dbReference>
<dbReference type="SUPFAM" id="SSF53850">
    <property type="entry name" value="Periplasmic binding protein-like II"/>
    <property type="match status" value="1"/>
</dbReference>
<comment type="similarity">
    <text evidence="2">Belongs to the LysR transcriptional regulatory family.</text>
</comment>
<dbReference type="CDD" id="cd08422">
    <property type="entry name" value="PBP2_CrgA_like"/>
    <property type="match status" value="1"/>
</dbReference>
<dbReference type="PRINTS" id="PR00039">
    <property type="entry name" value="HTHLYSR"/>
</dbReference>
<feature type="domain" description="HTH lysR-type" evidence="6">
    <location>
        <begin position="4"/>
        <end position="61"/>
    </location>
</feature>
<dbReference type="PANTHER" id="PTHR30537">
    <property type="entry name" value="HTH-TYPE TRANSCRIPTIONAL REGULATOR"/>
    <property type="match status" value="1"/>
</dbReference>
<dbReference type="PROSITE" id="PS50931">
    <property type="entry name" value="HTH_LYSR"/>
    <property type="match status" value="1"/>
</dbReference>
<name>A0A1M5H7S2_9BRAD</name>
<dbReference type="OrthoDB" id="9787460at2"/>
<dbReference type="InterPro" id="IPR036390">
    <property type="entry name" value="WH_DNA-bd_sf"/>
</dbReference>
<keyword evidence="5" id="KW-0804">Transcription</keyword>
<dbReference type="Pfam" id="PF03466">
    <property type="entry name" value="LysR_substrate"/>
    <property type="match status" value="1"/>
</dbReference>
<dbReference type="InterPro" id="IPR000847">
    <property type="entry name" value="LysR_HTH_N"/>
</dbReference>
<evidence type="ECO:0000256" key="5">
    <source>
        <dbReference type="ARBA" id="ARBA00023163"/>
    </source>
</evidence>
<dbReference type="PANTHER" id="PTHR30537:SF3">
    <property type="entry name" value="TRANSCRIPTIONAL REGULATORY PROTEIN"/>
    <property type="match status" value="1"/>
</dbReference>
<keyword evidence="4" id="KW-0238">DNA-binding</keyword>
<evidence type="ECO:0000259" key="6">
    <source>
        <dbReference type="PROSITE" id="PS50931"/>
    </source>
</evidence>
<sequence>MIEPDWSHYRAFLAVLRDGTLSGAARNLGLTQPTLGRQIAELERQLGTALFIRSQRGLMPTDAARDIAPHAQAMAAAAGSMMRAASGGTSDAAGVVRITASETIGAEVLPPLLAEFRRANPGVTIELVLSNRVEDLLRGEADIAVRMVRPTQQALVARQIGEVRLGLYAHRAYLKHSPAPKSLAALASDHALIGFDQATPFLREMLSRLPITLNDFALRTDSDLAHLAAVRAGFGIGFVQHGIARRDRNLVAILPNEISLPMDMWLVLHEDLRASRRLRLMMEHLATGLGEYVAATNH</sequence>
<dbReference type="SUPFAM" id="SSF46785">
    <property type="entry name" value="Winged helix' DNA-binding domain"/>
    <property type="match status" value="1"/>
</dbReference>
<dbReference type="Gene3D" id="1.10.10.10">
    <property type="entry name" value="Winged helix-like DNA-binding domain superfamily/Winged helix DNA-binding domain"/>
    <property type="match status" value="1"/>
</dbReference>